<evidence type="ECO:0000313" key="3">
    <source>
        <dbReference type="Proteomes" id="UP000249056"/>
    </source>
</evidence>
<proteinExistence type="predicted"/>
<organism evidence="2 3">
    <name type="scientific">Monilinia fructigena</name>
    <dbReference type="NCBI Taxonomy" id="38457"/>
    <lineage>
        <taxon>Eukaryota</taxon>
        <taxon>Fungi</taxon>
        <taxon>Dikarya</taxon>
        <taxon>Ascomycota</taxon>
        <taxon>Pezizomycotina</taxon>
        <taxon>Leotiomycetes</taxon>
        <taxon>Helotiales</taxon>
        <taxon>Sclerotiniaceae</taxon>
        <taxon>Monilinia</taxon>
    </lineage>
</organism>
<protein>
    <submittedName>
        <fullName evidence="2">Uncharacterized protein</fullName>
    </submittedName>
</protein>
<keyword evidence="3" id="KW-1185">Reference proteome</keyword>
<feature type="region of interest" description="Disordered" evidence="1">
    <location>
        <begin position="54"/>
        <end position="96"/>
    </location>
</feature>
<feature type="compositionally biased region" description="Polar residues" evidence="1">
    <location>
        <begin position="78"/>
        <end position="90"/>
    </location>
</feature>
<evidence type="ECO:0000256" key="1">
    <source>
        <dbReference type="SAM" id="MobiDB-lite"/>
    </source>
</evidence>
<evidence type="ECO:0000313" key="2">
    <source>
        <dbReference type="EMBL" id="RAL61659.1"/>
    </source>
</evidence>
<sequence>MPTKTTNKEDCMLRELKIPNQLIETDELMMRREQSLSDVSNLINRPIYPRNFLDKSPSSQLAPEDSLGVPELPVPPDSTAQSDSSPQPISLESREDLEEYRRFDFKILQNTLKESLDATRGDNKESADNHTIIEEFGDNEQDSMLRVSLLDVSEEHGSAARNLSDEHYFSHDEVLQIEMPDHPDSLVEEETED</sequence>
<dbReference type="AlphaFoldDB" id="A0A395ITI5"/>
<dbReference type="EMBL" id="QKRW01000029">
    <property type="protein sequence ID" value="RAL61659.1"/>
    <property type="molecule type" value="Genomic_DNA"/>
</dbReference>
<accession>A0A395ITI5</accession>
<reference evidence="2 3" key="1">
    <citation type="submission" date="2018-06" db="EMBL/GenBank/DDBJ databases">
        <title>Genome Sequence of the Brown Rot Fungal Pathogen Monilinia fructigena.</title>
        <authorList>
            <person name="Landi L."/>
            <person name="De Miccolis Angelini R.M."/>
            <person name="Pollastro S."/>
            <person name="Abate D."/>
            <person name="Faretra F."/>
            <person name="Romanazzi G."/>
        </authorList>
    </citation>
    <scope>NUCLEOTIDE SEQUENCE [LARGE SCALE GENOMIC DNA]</scope>
    <source>
        <strain evidence="2 3">Mfrg269</strain>
    </source>
</reference>
<dbReference type="Proteomes" id="UP000249056">
    <property type="component" value="Unassembled WGS sequence"/>
</dbReference>
<gene>
    <name evidence="2" type="ORF">DID88_002728</name>
</gene>
<dbReference type="OrthoDB" id="3547379at2759"/>
<comment type="caution">
    <text evidence="2">The sequence shown here is derived from an EMBL/GenBank/DDBJ whole genome shotgun (WGS) entry which is preliminary data.</text>
</comment>
<name>A0A395ITI5_9HELO</name>